<evidence type="ECO:0000313" key="1">
    <source>
        <dbReference type="EMBL" id="RXH82809.1"/>
    </source>
</evidence>
<organism evidence="1 2">
    <name type="scientific">Malus domestica</name>
    <name type="common">Apple</name>
    <name type="synonym">Pyrus malus</name>
    <dbReference type="NCBI Taxonomy" id="3750"/>
    <lineage>
        <taxon>Eukaryota</taxon>
        <taxon>Viridiplantae</taxon>
        <taxon>Streptophyta</taxon>
        <taxon>Embryophyta</taxon>
        <taxon>Tracheophyta</taxon>
        <taxon>Spermatophyta</taxon>
        <taxon>Magnoliopsida</taxon>
        <taxon>eudicotyledons</taxon>
        <taxon>Gunneridae</taxon>
        <taxon>Pentapetalae</taxon>
        <taxon>rosids</taxon>
        <taxon>fabids</taxon>
        <taxon>Rosales</taxon>
        <taxon>Rosaceae</taxon>
        <taxon>Amygdaloideae</taxon>
        <taxon>Maleae</taxon>
        <taxon>Malus</taxon>
    </lineage>
</organism>
<evidence type="ECO:0000313" key="2">
    <source>
        <dbReference type="Proteomes" id="UP000290289"/>
    </source>
</evidence>
<dbReference type="EMBL" id="RDQH01000337">
    <property type="protein sequence ID" value="RXH82809.1"/>
    <property type="molecule type" value="Genomic_DNA"/>
</dbReference>
<gene>
    <name evidence="1" type="ORF">DVH24_003307</name>
</gene>
<protein>
    <submittedName>
        <fullName evidence="1">Uncharacterized protein</fullName>
    </submittedName>
</protein>
<sequence>MAGPSGFLESRYTSRVVLSFFCQKSTCRLVIIFGSTVINFLTHISHQLYSDTWCTILYTDHTEKSLTVKREAQRKANR</sequence>
<name>A0A498II69_MALDO</name>
<comment type="caution">
    <text evidence="1">The sequence shown here is derived from an EMBL/GenBank/DDBJ whole genome shotgun (WGS) entry which is preliminary data.</text>
</comment>
<dbReference type="AlphaFoldDB" id="A0A498II69"/>
<proteinExistence type="predicted"/>
<reference evidence="1 2" key="1">
    <citation type="submission" date="2018-10" db="EMBL/GenBank/DDBJ databases">
        <title>A high-quality apple genome assembly.</title>
        <authorList>
            <person name="Hu J."/>
        </authorList>
    </citation>
    <scope>NUCLEOTIDE SEQUENCE [LARGE SCALE GENOMIC DNA]</scope>
    <source>
        <strain evidence="2">cv. HFTH1</strain>
        <tissue evidence="1">Young leaf</tissue>
    </source>
</reference>
<dbReference type="Proteomes" id="UP000290289">
    <property type="component" value="Chromosome 11"/>
</dbReference>
<keyword evidence="2" id="KW-1185">Reference proteome</keyword>
<accession>A0A498II69</accession>